<dbReference type="InterPro" id="IPR006599">
    <property type="entry name" value="CARP_motif"/>
</dbReference>
<dbReference type="Proteomes" id="UP001497600">
    <property type="component" value="Chromosome H"/>
</dbReference>
<dbReference type="InterPro" id="IPR016098">
    <property type="entry name" value="CAP/MinC_C"/>
</dbReference>
<feature type="region of interest" description="Disordered" evidence="3">
    <location>
        <begin position="257"/>
        <end position="294"/>
    </location>
</feature>
<dbReference type="InterPro" id="IPR013992">
    <property type="entry name" value="Adenylate_cyclase-assoc_CAP_N"/>
</dbReference>
<feature type="region of interest" description="Disordered" evidence="3">
    <location>
        <begin position="307"/>
        <end position="370"/>
    </location>
</feature>
<evidence type="ECO:0000313" key="5">
    <source>
        <dbReference type="EMBL" id="CAK7920755.1"/>
    </source>
</evidence>
<protein>
    <recommendedName>
        <fullName evidence="2">Adenylyl cyclase-associated protein</fullName>
    </recommendedName>
</protein>
<sequence length="527" mass="57136">MSEESPFNLQGYNIVTILKRLEAATSRLEDVTIFQAETGNQSKAPNAQKSINSNPTPASDADESVVVVVPEPTAKPKSIVEFQNFITDNIAPFVETSKGIDSIVGEAAGHLQKGFEAQLEFLNIASKTKKPDFSNPRFMELLAPINQEIQKISEIQDANRKSEFYNHLSTLGEGAPVLAWILSDTPVSAIPEYKDSAQFWSNRIMKDFKEKDPKHAQWVKQFLSIFEALKVYVKEFHTTGASWNANGKSLEEILDEKNESTSVPAAPPAPGASAGGPPPPPPPPPPPSNLFEEQEKPAGGMNAVFADLNRGENITSGLKKVDKSEMTHKNPELRKQAPPVAKKPAPPKKPTSLSSGPHATAPKKKPAKKELVDGSKWIIENFTESDVSAQTPIVIEVEMSQSVFIGNCSGVTIQIKGKANAISVSETKNCGIVIDSLISGIDFIKSFKFGLQVVGTVYMISVDKCDEGSIYLSAESAEVAQIFTSSTTALNVNVSDADDYTELAIPEQFKHTFKDGKIISEVVEHAG</sequence>
<organism evidence="5 6">
    <name type="scientific">[Candida] anglica</name>
    <dbReference type="NCBI Taxonomy" id="148631"/>
    <lineage>
        <taxon>Eukaryota</taxon>
        <taxon>Fungi</taxon>
        <taxon>Dikarya</taxon>
        <taxon>Ascomycota</taxon>
        <taxon>Saccharomycotina</taxon>
        <taxon>Pichiomycetes</taxon>
        <taxon>Debaryomycetaceae</taxon>
        <taxon>Kurtzmaniella</taxon>
    </lineage>
</organism>
<name>A0ABP0EJR0_9ASCO</name>
<dbReference type="InterPro" id="IPR017901">
    <property type="entry name" value="C-CAP_CF_C-like"/>
</dbReference>
<accession>A0ABP0EJR0</accession>
<dbReference type="EMBL" id="OZ004260">
    <property type="protein sequence ID" value="CAK7920755.1"/>
    <property type="molecule type" value="Genomic_DNA"/>
</dbReference>
<dbReference type="InterPro" id="IPR036223">
    <property type="entry name" value="CAP_C_sf"/>
</dbReference>
<feature type="compositionally biased region" description="Basic and acidic residues" evidence="3">
    <location>
        <begin position="319"/>
        <end position="335"/>
    </location>
</feature>
<keyword evidence="6" id="KW-1185">Reference proteome</keyword>
<dbReference type="InterPro" id="IPR018106">
    <property type="entry name" value="CAP_CS_N"/>
</dbReference>
<dbReference type="SUPFAM" id="SSF101278">
    <property type="entry name" value="N-terminal domain of adenylylcyclase associated protein, CAP"/>
    <property type="match status" value="1"/>
</dbReference>
<feature type="domain" description="C-CAP/cofactor C-like" evidence="4">
    <location>
        <begin position="366"/>
        <end position="505"/>
    </location>
</feature>
<dbReference type="InterPro" id="IPR001837">
    <property type="entry name" value="Adenylate_cyclase-assoc_CAP"/>
</dbReference>
<dbReference type="Pfam" id="PF08603">
    <property type="entry name" value="CAP_C"/>
    <property type="match status" value="1"/>
</dbReference>
<dbReference type="Gene3D" id="2.160.20.70">
    <property type="match status" value="1"/>
</dbReference>
<dbReference type="SUPFAM" id="SSF69340">
    <property type="entry name" value="C-terminal domain of adenylylcyclase associated protein"/>
    <property type="match status" value="1"/>
</dbReference>
<comment type="similarity">
    <text evidence="1 2">Belongs to the CAP family.</text>
</comment>
<dbReference type="PROSITE" id="PS01088">
    <property type="entry name" value="CAP_1"/>
    <property type="match status" value="1"/>
</dbReference>
<evidence type="ECO:0000313" key="6">
    <source>
        <dbReference type="Proteomes" id="UP001497600"/>
    </source>
</evidence>
<dbReference type="PANTHER" id="PTHR10652:SF0">
    <property type="entry name" value="ADENYLYL CYCLASE-ASSOCIATED PROTEIN"/>
    <property type="match status" value="1"/>
</dbReference>
<dbReference type="PROSITE" id="PS51329">
    <property type="entry name" value="C_CAP_COFACTOR_C"/>
    <property type="match status" value="1"/>
</dbReference>
<dbReference type="PANTHER" id="PTHR10652">
    <property type="entry name" value="ADENYLYL CYCLASE-ASSOCIATED PROTEIN"/>
    <property type="match status" value="1"/>
</dbReference>
<dbReference type="SMART" id="SM00673">
    <property type="entry name" value="CARP"/>
    <property type="match status" value="2"/>
</dbReference>
<dbReference type="Pfam" id="PF01213">
    <property type="entry name" value="CAP_N-CM"/>
    <property type="match status" value="1"/>
</dbReference>
<proteinExistence type="inferred from homology"/>
<feature type="compositionally biased region" description="Polar residues" evidence="3">
    <location>
        <begin position="39"/>
        <end position="56"/>
    </location>
</feature>
<evidence type="ECO:0000256" key="2">
    <source>
        <dbReference type="RuleBase" id="RU000647"/>
    </source>
</evidence>
<gene>
    <name evidence="5" type="primary">SRV2</name>
    <name evidence="5" type="ORF">CAAN4_H06194</name>
</gene>
<dbReference type="Pfam" id="PF21938">
    <property type="entry name" value="CAP_N"/>
    <property type="match status" value="1"/>
</dbReference>
<evidence type="ECO:0000256" key="3">
    <source>
        <dbReference type="SAM" id="MobiDB-lite"/>
    </source>
</evidence>
<dbReference type="Gene3D" id="1.25.40.330">
    <property type="entry name" value="Adenylate cyclase-associated CAP, N-terminal domain"/>
    <property type="match status" value="1"/>
</dbReference>
<dbReference type="PROSITE" id="PS01089">
    <property type="entry name" value="CAP_2"/>
    <property type="match status" value="1"/>
</dbReference>
<evidence type="ECO:0000256" key="1">
    <source>
        <dbReference type="ARBA" id="ARBA00007659"/>
    </source>
</evidence>
<feature type="compositionally biased region" description="Pro residues" evidence="3">
    <location>
        <begin position="265"/>
        <end position="288"/>
    </location>
</feature>
<dbReference type="InterPro" id="IPR053950">
    <property type="entry name" value="CAP_N"/>
</dbReference>
<dbReference type="InterPro" id="IPR036222">
    <property type="entry name" value="CAP_N_sf"/>
</dbReference>
<dbReference type="InterPro" id="IPR028417">
    <property type="entry name" value="CAP_CS_C"/>
</dbReference>
<reference evidence="5 6" key="1">
    <citation type="submission" date="2024-01" db="EMBL/GenBank/DDBJ databases">
        <authorList>
            <consortium name="Genoscope - CEA"/>
            <person name="William W."/>
        </authorList>
    </citation>
    <scope>NUCLEOTIDE SEQUENCE [LARGE SCALE GENOMIC DNA]</scope>
    <source>
        <strain evidence="5 6">29B2s-10</strain>
    </source>
</reference>
<dbReference type="InterPro" id="IPR013912">
    <property type="entry name" value="Adenylate_cyclase-assoc_CAP_C"/>
</dbReference>
<feature type="region of interest" description="Disordered" evidence="3">
    <location>
        <begin position="39"/>
        <end position="62"/>
    </location>
</feature>
<evidence type="ECO:0000259" key="4">
    <source>
        <dbReference type="PROSITE" id="PS51329"/>
    </source>
</evidence>